<evidence type="ECO:0000313" key="2">
    <source>
        <dbReference type="EMBL" id="MBJ6751346.1"/>
    </source>
</evidence>
<accession>A0ABS0YG88</accession>
<feature type="transmembrane region" description="Helical" evidence="1">
    <location>
        <begin position="51"/>
        <end position="73"/>
    </location>
</feature>
<protein>
    <submittedName>
        <fullName evidence="2">Phage abortive infection protein</fullName>
    </submittedName>
</protein>
<reference evidence="2 3" key="1">
    <citation type="submission" date="2020-12" db="EMBL/GenBank/DDBJ databases">
        <title>Geomonas sp. Red421, isolated from paddy soil.</title>
        <authorList>
            <person name="Xu Z."/>
            <person name="Zhang Z."/>
            <person name="Masuda Y."/>
            <person name="Itoh H."/>
            <person name="Senoo K."/>
        </authorList>
    </citation>
    <scope>NUCLEOTIDE SEQUENCE [LARGE SCALE GENOMIC DNA]</scope>
    <source>
        <strain evidence="2 3">Red421</strain>
    </source>
</reference>
<comment type="caution">
    <text evidence="2">The sequence shown here is derived from an EMBL/GenBank/DDBJ whole genome shotgun (WGS) entry which is preliminary data.</text>
</comment>
<dbReference type="Proteomes" id="UP000614714">
    <property type="component" value="Unassembled WGS sequence"/>
</dbReference>
<keyword evidence="1" id="KW-0472">Membrane</keyword>
<evidence type="ECO:0000313" key="3">
    <source>
        <dbReference type="Proteomes" id="UP000614714"/>
    </source>
</evidence>
<name>A0ABS0YG88_9BACT</name>
<evidence type="ECO:0000256" key="1">
    <source>
        <dbReference type="SAM" id="Phobius"/>
    </source>
</evidence>
<sequence length="320" mass="36400">MLLSICHAVIVLVASLSIVTGLGLFVVHAVDPDFCVGVSIHRRKLGLPLSFWIPFLIVISIWALFFMGLVHYVKPFDVAAPAASTSVETPAPPPLVSIYGQVGDSFGTLNALFTALGFAGVIATLYEQKKQLSDQQRETEESKKQSAKQQFENSFFELMKMHGEMLKSLRLNKRFNETTTQDEDPFCTHYLELKNKFVTVRETLSSKDPSVHINASYVVFFKSVQSELGPYFRNLYNIIKFINNAPIDDKKVYVNFVRAQMSVYHLAILFYNCLSINGCEKFKELLENYEFLEDMDLTLLFDWEHKSLYAPQAFGKMLID</sequence>
<keyword evidence="1" id="KW-1133">Transmembrane helix</keyword>
<feature type="transmembrane region" description="Helical" evidence="1">
    <location>
        <begin position="6"/>
        <end position="30"/>
    </location>
</feature>
<keyword evidence="1" id="KW-0812">Transmembrane</keyword>
<dbReference type="RefSeq" id="WP_199389823.1">
    <property type="nucleotide sequence ID" value="NZ_JAEMHL010000007.1"/>
</dbReference>
<keyword evidence="3" id="KW-1185">Reference proteome</keyword>
<dbReference type="EMBL" id="JAEMHL010000007">
    <property type="protein sequence ID" value="MBJ6751346.1"/>
    <property type="molecule type" value="Genomic_DNA"/>
</dbReference>
<dbReference type="InterPro" id="IPR031709">
    <property type="entry name" value="PutAbiC"/>
</dbReference>
<feature type="transmembrane region" description="Helical" evidence="1">
    <location>
        <begin position="106"/>
        <end position="126"/>
    </location>
</feature>
<dbReference type="Pfam" id="PF16872">
    <property type="entry name" value="putAbiC"/>
    <property type="match status" value="1"/>
</dbReference>
<gene>
    <name evidence="2" type="ORF">JFN91_14095</name>
</gene>
<organism evidence="2 3">
    <name type="scientific">Geomonas anaerohicana</name>
    <dbReference type="NCBI Taxonomy" id="2798583"/>
    <lineage>
        <taxon>Bacteria</taxon>
        <taxon>Pseudomonadati</taxon>
        <taxon>Thermodesulfobacteriota</taxon>
        <taxon>Desulfuromonadia</taxon>
        <taxon>Geobacterales</taxon>
        <taxon>Geobacteraceae</taxon>
        <taxon>Geomonas</taxon>
    </lineage>
</organism>
<proteinExistence type="predicted"/>